<dbReference type="EMBL" id="JAAZON010000441">
    <property type="protein sequence ID" value="NMC63444.1"/>
    <property type="molecule type" value="Genomic_DNA"/>
</dbReference>
<dbReference type="Pfam" id="PF01926">
    <property type="entry name" value="MMR_HSR1"/>
    <property type="match status" value="1"/>
</dbReference>
<dbReference type="Pfam" id="PF12631">
    <property type="entry name" value="MnmE_helical"/>
    <property type="match status" value="1"/>
</dbReference>
<comment type="similarity">
    <text evidence="1 6">Belongs to the TRAFAC class TrmE-Era-EngA-EngB-Septin-like GTPase superfamily. TrmE GTPase family.</text>
</comment>
<keyword evidence="4" id="KW-0630">Potassium</keyword>
<dbReference type="Gene3D" id="3.40.50.300">
    <property type="entry name" value="P-loop containing nucleotide triphosphate hydrolases"/>
    <property type="match status" value="1"/>
</dbReference>
<evidence type="ECO:0000256" key="2">
    <source>
        <dbReference type="ARBA" id="ARBA00022694"/>
    </source>
</evidence>
<dbReference type="InterPro" id="IPR018948">
    <property type="entry name" value="GTP-bd_TrmE_N"/>
</dbReference>
<protein>
    <submittedName>
        <fullName evidence="8">tRNA uridine-5-carboxymethylaminomethyl(34) synthesis GTPase MnmE</fullName>
    </submittedName>
</protein>
<organism evidence="8 9">
    <name type="scientific">SAR324 cluster bacterium</name>
    <dbReference type="NCBI Taxonomy" id="2024889"/>
    <lineage>
        <taxon>Bacteria</taxon>
        <taxon>Deltaproteobacteria</taxon>
        <taxon>SAR324 cluster</taxon>
    </lineage>
</organism>
<dbReference type="GO" id="GO:0002098">
    <property type="term" value="P:tRNA wobble uridine modification"/>
    <property type="evidence" value="ECO:0007669"/>
    <property type="project" value="TreeGrafter"/>
</dbReference>
<evidence type="ECO:0000256" key="3">
    <source>
        <dbReference type="ARBA" id="ARBA00022741"/>
    </source>
</evidence>
<dbReference type="GO" id="GO:0003924">
    <property type="term" value="F:GTPase activity"/>
    <property type="evidence" value="ECO:0007669"/>
    <property type="project" value="InterPro"/>
</dbReference>
<dbReference type="InterPro" id="IPR025867">
    <property type="entry name" value="MnmE_helical"/>
</dbReference>
<dbReference type="InterPro" id="IPR027266">
    <property type="entry name" value="TrmE/GcvT-like"/>
</dbReference>
<keyword evidence="5 6" id="KW-0342">GTP-binding</keyword>
<dbReference type="AlphaFoldDB" id="A0A7X9FTC7"/>
<dbReference type="Proteomes" id="UP000524246">
    <property type="component" value="Unassembled WGS sequence"/>
</dbReference>
<gene>
    <name evidence="8" type="primary">mnmE</name>
    <name evidence="8" type="ORF">GYA55_09795</name>
</gene>
<dbReference type="CDD" id="cd14858">
    <property type="entry name" value="TrmE_N"/>
    <property type="match status" value="1"/>
</dbReference>
<evidence type="ECO:0000256" key="1">
    <source>
        <dbReference type="ARBA" id="ARBA00011043"/>
    </source>
</evidence>
<evidence type="ECO:0000256" key="6">
    <source>
        <dbReference type="RuleBase" id="RU003313"/>
    </source>
</evidence>
<accession>A0A7X9FTC7</accession>
<evidence type="ECO:0000313" key="9">
    <source>
        <dbReference type="Proteomes" id="UP000524246"/>
    </source>
</evidence>
<dbReference type="GO" id="GO:0005737">
    <property type="term" value="C:cytoplasm"/>
    <property type="evidence" value="ECO:0007669"/>
    <property type="project" value="TreeGrafter"/>
</dbReference>
<dbReference type="Pfam" id="PF10396">
    <property type="entry name" value="TrmE_N"/>
    <property type="match status" value="1"/>
</dbReference>
<dbReference type="GO" id="GO:0030488">
    <property type="term" value="P:tRNA methylation"/>
    <property type="evidence" value="ECO:0007669"/>
    <property type="project" value="TreeGrafter"/>
</dbReference>
<evidence type="ECO:0000259" key="7">
    <source>
        <dbReference type="PROSITE" id="PS51709"/>
    </source>
</evidence>
<dbReference type="PANTHER" id="PTHR42714:SF2">
    <property type="entry name" value="TRNA MODIFICATION GTPASE GTPBP3, MITOCHONDRIAL"/>
    <property type="match status" value="1"/>
</dbReference>
<dbReference type="InterPro" id="IPR006073">
    <property type="entry name" value="GTP-bd"/>
</dbReference>
<feature type="domain" description="TrmE-type G" evidence="7">
    <location>
        <begin position="219"/>
        <end position="375"/>
    </location>
</feature>
<dbReference type="InterPro" id="IPR027368">
    <property type="entry name" value="MnmE_dom2"/>
</dbReference>
<keyword evidence="3 6" id="KW-0547">Nucleotide-binding</keyword>
<dbReference type="SUPFAM" id="SSF52540">
    <property type="entry name" value="P-loop containing nucleoside triphosphate hydrolases"/>
    <property type="match status" value="1"/>
</dbReference>
<dbReference type="InterPro" id="IPR031168">
    <property type="entry name" value="G_TrmE"/>
</dbReference>
<dbReference type="InterPro" id="IPR005225">
    <property type="entry name" value="Small_GTP-bd"/>
</dbReference>
<dbReference type="InterPro" id="IPR027417">
    <property type="entry name" value="P-loop_NTPase"/>
</dbReference>
<sequence length="427" mass="46785">MDRDTIVALATAAVPAGLGVIRVSGDKAKMALNTIFKAKTSPLDDPRRLILGKVVDPINNSTIDKAFAVYMPSPSTYTGEDIVEFQFHGSPLVAQKIIGSLLSLGFRVAEAGEFTKRAFLNAKIDLVQAEAIGDLIHAGSERALEIAEEQLEGRFSKAIEEIGEPLRQELAELEASIDFPEEEIETQQQQNLFIVVDSAISSIDKLLSSYRYGQVLKDGFKVLLCGSPNVGKSTLFNKFLGRSRAIVTDISGTTRDLLEEHVLIDGQAFVFCDSAGIRQSEDAIEQIGISLALDRFSWADLILFVVDSTESCESAKEFIEDKEHKFWLILNKIDLAKDRYNLSELSKLSLPSFRVSALTGQGIDELSNALVAELKNTLGFQSETSLIVANERQKDCLLRAREALTKLKQGAVEGAPLEILCADLWSA</sequence>
<dbReference type="InterPro" id="IPR004520">
    <property type="entry name" value="GTPase_MnmE"/>
</dbReference>
<dbReference type="CDD" id="cd04164">
    <property type="entry name" value="trmE"/>
    <property type="match status" value="1"/>
</dbReference>
<dbReference type="PRINTS" id="PR00449">
    <property type="entry name" value="RASTRNSFRMNG"/>
</dbReference>
<dbReference type="HAMAP" id="MF_00379">
    <property type="entry name" value="GTPase_MnmE"/>
    <property type="match status" value="1"/>
</dbReference>
<dbReference type="NCBIfam" id="TIGR00450">
    <property type="entry name" value="mnmE_trmE_thdF"/>
    <property type="match status" value="1"/>
</dbReference>
<dbReference type="GO" id="GO:0005525">
    <property type="term" value="F:GTP binding"/>
    <property type="evidence" value="ECO:0007669"/>
    <property type="project" value="UniProtKB-KW"/>
</dbReference>
<reference evidence="8 9" key="1">
    <citation type="journal article" date="2020" name="Biotechnol. Biofuels">
        <title>New insights from the biogas microbiome by comprehensive genome-resolved metagenomics of nearly 1600 species originating from multiple anaerobic digesters.</title>
        <authorList>
            <person name="Campanaro S."/>
            <person name="Treu L."/>
            <person name="Rodriguez-R L.M."/>
            <person name="Kovalovszki A."/>
            <person name="Ziels R.M."/>
            <person name="Maus I."/>
            <person name="Zhu X."/>
            <person name="Kougias P.G."/>
            <person name="Basile A."/>
            <person name="Luo G."/>
            <person name="Schluter A."/>
            <person name="Konstantinidis K.T."/>
            <person name="Angelidaki I."/>
        </authorList>
    </citation>
    <scope>NUCLEOTIDE SEQUENCE [LARGE SCALE GENOMIC DNA]</scope>
    <source>
        <strain evidence="8">AS27yjCOA_65</strain>
    </source>
</reference>
<dbReference type="NCBIfam" id="TIGR00231">
    <property type="entry name" value="small_GTP"/>
    <property type="match status" value="1"/>
</dbReference>
<evidence type="ECO:0000313" key="8">
    <source>
        <dbReference type="EMBL" id="NMC63444.1"/>
    </source>
</evidence>
<name>A0A7X9FTC7_9DELT</name>
<comment type="caution">
    <text evidence="8">The sequence shown here is derived from an EMBL/GenBank/DDBJ whole genome shotgun (WGS) entry which is preliminary data.</text>
</comment>
<proteinExistence type="inferred from homology"/>
<dbReference type="PANTHER" id="PTHR42714">
    <property type="entry name" value="TRNA MODIFICATION GTPASE GTPBP3"/>
    <property type="match status" value="1"/>
</dbReference>
<dbReference type="PROSITE" id="PS51709">
    <property type="entry name" value="G_TRME"/>
    <property type="match status" value="1"/>
</dbReference>
<feature type="non-terminal residue" evidence="8">
    <location>
        <position position="427"/>
    </location>
</feature>
<dbReference type="Gene3D" id="1.20.120.430">
    <property type="entry name" value="tRNA modification GTPase MnmE domain 2"/>
    <property type="match status" value="1"/>
</dbReference>
<evidence type="ECO:0000256" key="5">
    <source>
        <dbReference type="ARBA" id="ARBA00023134"/>
    </source>
</evidence>
<dbReference type="Gene3D" id="3.30.1360.120">
    <property type="entry name" value="Probable tRNA modification gtpase trme, domain 1"/>
    <property type="match status" value="1"/>
</dbReference>
<keyword evidence="2 6" id="KW-0819">tRNA processing</keyword>
<evidence type="ECO:0000256" key="4">
    <source>
        <dbReference type="ARBA" id="ARBA00022958"/>
    </source>
</evidence>